<feature type="domain" description="Retroviral polymerase SH3-like" evidence="2">
    <location>
        <begin position="100"/>
        <end position="160"/>
    </location>
</feature>
<feature type="compositionally biased region" description="Acidic residues" evidence="1">
    <location>
        <begin position="214"/>
        <end position="231"/>
    </location>
</feature>
<dbReference type="Proteomes" id="UP000257109">
    <property type="component" value="Unassembled WGS sequence"/>
</dbReference>
<keyword evidence="4" id="KW-1185">Reference proteome</keyword>
<feature type="non-terminal residue" evidence="3">
    <location>
        <position position="312"/>
    </location>
</feature>
<dbReference type="EMBL" id="QJKJ01002116">
    <property type="protein sequence ID" value="RDY04253.1"/>
    <property type="molecule type" value="Genomic_DNA"/>
</dbReference>
<evidence type="ECO:0000259" key="2">
    <source>
        <dbReference type="Pfam" id="PF25597"/>
    </source>
</evidence>
<gene>
    <name evidence="3" type="ORF">CR513_12058</name>
</gene>
<comment type="caution">
    <text evidence="3">The sequence shown here is derived from an EMBL/GenBank/DDBJ whole genome shotgun (WGS) entry which is preliminary data.</text>
</comment>
<reference evidence="3" key="1">
    <citation type="submission" date="2018-05" db="EMBL/GenBank/DDBJ databases">
        <title>Draft genome of Mucuna pruriens seed.</title>
        <authorList>
            <person name="Nnadi N.E."/>
            <person name="Vos R."/>
            <person name="Hasami M.H."/>
            <person name="Devisetty U.K."/>
            <person name="Aguiy J.C."/>
        </authorList>
    </citation>
    <scope>NUCLEOTIDE SEQUENCE [LARGE SCALE GENOMIC DNA]</scope>
    <source>
        <strain evidence="3">JCA_2017</strain>
    </source>
</reference>
<feature type="region of interest" description="Disordered" evidence="1">
    <location>
        <begin position="164"/>
        <end position="253"/>
    </location>
</feature>
<evidence type="ECO:0000256" key="1">
    <source>
        <dbReference type="SAM" id="MobiDB-lite"/>
    </source>
</evidence>
<feature type="non-terminal residue" evidence="3">
    <location>
        <position position="1"/>
    </location>
</feature>
<evidence type="ECO:0000313" key="3">
    <source>
        <dbReference type="EMBL" id="RDY04253.1"/>
    </source>
</evidence>
<organism evidence="3 4">
    <name type="scientific">Mucuna pruriens</name>
    <name type="common">Velvet bean</name>
    <name type="synonym">Dolichos pruriens</name>
    <dbReference type="NCBI Taxonomy" id="157652"/>
    <lineage>
        <taxon>Eukaryota</taxon>
        <taxon>Viridiplantae</taxon>
        <taxon>Streptophyta</taxon>
        <taxon>Embryophyta</taxon>
        <taxon>Tracheophyta</taxon>
        <taxon>Spermatophyta</taxon>
        <taxon>Magnoliopsida</taxon>
        <taxon>eudicotyledons</taxon>
        <taxon>Gunneridae</taxon>
        <taxon>Pentapetalae</taxon>
        <taxon>rosids</taxon>
        <taxon>fabids</taxon>
        <taxon>Fabales</taxon>
        <taxon>Fabaceae</taxon>
        <taxon>Papilionoideae</taxon>
        <taxon>50 kb inversion clade</taxon>
        <taxon>NPAAA clade</taxon>
        <taxon>indigoferoid/millettioid clade</taxon>
        <taxon>Phaseoleae</taxon>
        <taxon>Mucuna</taxon>
    </lineage>
</organism>
<accession>A0A371HN65</accession>
<feature type="compositionally biased region" description="Polar residues" evidence="1">
    <location>
        <begin position="242"/>
        <end position="253"/>
    </location>
</feature>
<dbReference type="AlphaFoldDB" id="A0A371HN65"/>
<evidence type="ECO:0000313" key="4">
    <source>
        <dbReference type="Proteomes" id="UP000257109"/>
    </source>
</evidence>
<protein>
    <recommendedName>
        <fullName evidence="2">Retroviral polymerase SH3-like domain-containing protein</fullName>
    </recommendedName>
</protein>
<sequence length="312" mass="36358">SETEIVCLCNVYLHSVETKSNRSLPRSYRLNFYRERLSTIAETSQYSTPHILRHFTSQQIITEHTLFDTRKTTKNELIKVLDKIWFGKDVKYDHLQVFGCKAFMHIPKDERPKLDMKTRECIFIGYGHDDYGYRMYDPVEKKLVRSHDVQFLEDQIVEDIDKVKKSTPEKDNNLSKIDPVWMPINDMDTTDNNVQNGEQHNCSDLQLGDGFDFPVDDDVEEEQEMSQDENLGDAPKPPSIQLRRSNMERQSSIRYTSSEYVTLTDGEEPKCYQEAIESEEKQKWMDAMQDVVLGRCMQLGDPSSSYLLPGIL</sequence>
<dbReference type="STRING" id="157652.A0A371HN65"/>
<name>A0A371HN65_MUCPR</name>
<feature type="compositionally biased region" description="Basic and acidic residues" evidence="1">
    <location>
        <begin position="164"/>
        <end position="173"/>
    </location>
</feature>
<proteinExistence type="predicted"/>
<dbReference type="InterPro" id="IPR057670">
    <property type="entry name" value="SH3_retrovirus"/>
</dbReference>
<dbReference type="Pfam" id="PF25597">
    <property type="entry name" value="SH3_retrovirus"/>
    <property type="match status" value="1"/>
</dbReference>
<feature type="compositionally biased region" description="Polar residues" evidence="1">
    <location>
        <begin position="190"/>
        <end position="204"/>
    </location>
</feature>